<evidence type="ECO:0000313" key="10">
    <source>
        <dbReference type="EMBL" id="CAK0786841.1"/>
    </source>
</evidence>
<comment type="subcellular location">
    <subcellularLocation>
        <location evidence="1 7">Nucleus</location>
    </subcellularLocation>
</comment>
<feature type="region of interest" description="Disordered" evidence="8">
    <location>
        <begin position="785"/>
        <end position="833"/>
    </location>
</feature>
<comment type="subunit">
    <text evidence="7">Component of the Mediator complex.</text>
</comment>
<feature type="domain" description="Mediator complex subunit MED14 N-terminal" evidence="9">
    <location>
        <begin position="13"/>
        <end position="200"/>
    </location>
</feature>
<feature type="compositionally biased region" description="Polar residues" evidence="8">
    <location>
        <begin position="1142"/>
        <end position="1153"/>
    </location>
</feature>
<comment type="caution">
    <text evidence="10">The sequence shown here is derived from an EMBL/GenBank/DDBJ whole genome shotgun (WGS) entry which is preliminary data.</text>
</comment>
<dbReference type="InterPro" id="IPR055122">
    <property type="entry name" value="Med14_N"/>
</dbReference>
<feature type="region of interest" description="Disordered" evidence="8">
    <location>
        <begin position="321"/>
        <end position="357"/>
    </location>
</feature>
<feature type="region of interest" description="Disordered" evidence="8">
    <location>
        <begin position="202"/>
        <end position="240"/>
    </location>
</feature>
<dbReference type="GO" id="GO:0003712">
    <property type="term" value="F:transcription coregulator activity"/>
    <property type="evidence" value="ECO:0007669"/>
    <property type="project" value="UniProtKB-UniRule"/>
</dbReference>
<proteinExistence type="inferred from homology"/>
<reference evidence="10 11" key="1">
    <citation type="submission" date="2023-10" db="EMBL/GenBank/DDBJ databases">
        <authorList>
            <person name="Maclean D."/>
            <person name="Macfadyen A."/>
        </authorList>
    </citation>
    <scope>NUCLEOTIDE SEQUENCE [LARGE SCALE GENOMIC DNA]</scope>
</reference>
<gene>
    <name evidence="10" type="ORF">CVIRNUC_010055</name>
</gene>
<feature type="compositionally biased region" description="Low complexity" evidence="8">
    <location>
        <begin position="815"/>
        <end position="826"/>
    </location>
</feature>
<keyword evidence="4 7" id="KW-0010">Activator</keyword>
<sequence>MEDDVALAGAPRQVDLRHILDNFLRETSQSLNGLVEELPAQEDADRKRRLLLFLHNTKQRLLRLLVLTKWASKARVIAEVGRILEVAARQGNACRDAADQLAYLHGELDAGHTPAYDVASAVTVLRTGTYNVLPSCIEDLAGPPEAPLPAQQAAKRRLMDHILRVTLLQEDIPHGVSVASIRDAVATLHCGDEWEAKLTLVPAPPSAPSDPSAELAAHAKEEQGEEASQQITSEGPADARAERSVFEAVMPEGAAGPAEMAIDTQAPASAAEEPEGALGQNWRWRVLTADVLPACAGRDAIIAPDQASQLSGAAEIRMWSAADAAQQRRPQLSSSVKAEDEPGSSAPHEAAAEQGGSAAEALQKPLHILHGILRDVASRLALNEAVVWVRSAAKAPPWAKLLRAEKSVLFSMGVRVSYWLDIPVLTPAECQRLQSDGKGTDIMSGPIQGAAGRKGAAADAHVPPAIEFGVTESGRLAVAAAPKLPDASRPQQAPLRLVMDLASLDTESVILAVAAANACVQLGALKEILSRSAILQANNGAAVLRGAVPSAAARAAQDESARGASASAQSPVLVLSSRGEAILEVSMNLRRGRLLLRLPATDRERTSPSSSAQLLSRDEARLTNIQGEVLKGPMDVPGGKALHASQRLGQSLEQLWLRLNRQQHMGRLLTAAAQLRLHRTQLPLPILQELGLATRARAGSSDFLALSLPLLPSFTPGMQWGAKTAASGTGQQPASKAASVQFYLVSQLGADLSWRLQLAACSCSANLLALKAVFALDVPAAQPDQASAQRTPETSSAAHCKPSNDDENGDTSMKAPAAAESAGPSARQTHPDKATWSIERPAGLQEVVRWCRAQQMWPLLQGQLQALGVDFSTELLFGRCHAVQSSMDAVQHDSNGHDLQRDCNGHLRANVAEQPLNGVRGSEEASSKHAGIRRVLRLPPVRTLQLLDCLAGVDEAGAGLSASTASFAPIENPMAFQMDIDSCCLAQLPGSSKLQESGLHACEILNAGSRVSLRYDVMSGHTVGHALADLHCILRLHVSIARLQALMQAAGQPASEPAAHQHASSAMLLENGHSNNHNTHVAAWQQPSEPAEALKGSAKRKRAPEEGVIEAQAKRSRHVADISLNGQPHDRQQQPPALEQGIESSPSEESTGSLQWRCQRSCRVSIASVACASACLQVAPDAQAPSPSASTGHHQSDSVGGLRAGEGTTTGQELPGLTVTMQWSCEAHGAAHTSLQSGSDAQHLRGPAAAVSILSRPRCRVRTEPELSWSACQELAAMADAGEEELFLDALSICALPLAVLGRALAPAALLDIELLPEEVALQAVSPPYKYLLACKVDEQDINLGLHFLANGLVWLSVDGCKEGSQQQRLLQHLSVLPKTHAAERWRASPSSGVWVEHAGLAGALSCVLRFWATIAGNKLPESAE</sequence>
<keyword evidence="3 7" id="KW-0805">Transcription regulation</keyword>
<keyword evidence="11" id="KW-1185">Reference proteome</keyword>
<dbReference type="GO" id="GO:0070847">
    <property type="term" value="C:core mediator complex"/>
    <property type="evidence" value="ECO:0007669"/>
    <property type="project" value="TreeGrafter"/>
</dbReference>
<evidence type="ECO:0000259" key="9">
    <source>
        <dbReference type="Pfam" id="PF08638"/>
    </source>
</evidence>
<name>A0AAV1IHM7_9CHLO</name>
<protein>
    <recommendedName>
        <fullName evidence="7">Mediator of RNA polymerase II transcription subunit 14</fullName>
    </recommendedName>
    <alternativeName>
        <fullName evidence="7">Mediator complex subunit 14</fullName>
    </alternativeName>
</protein>
<evidence type="ECO:0000256" key="8">
    <source>
        <dbReference type="SAM" id="MobiDB-lite"/>
    </source>
</evidence>
<dbReference type="GO" id="GO:0006357">
    <property type="term" value="P:regulation of transcription by RNA polymerase II"/>
    <property type="evidence" value="ECO:0007669"/>
    <property type="project" value="InterPro"/>
</dbReference>
<evidence type="ECO:0000256" key="6">
    <source>
        <dbReference type="ARBA" id="ARBA00023242"/>
    </source>
</evidence>
<evidence type="ECO:0000256" key="4">
    <source>
        <dbReference type="ARBA" id="ARBA00023159"/>
    </source>
</evidence>
<organism evidence="10 11">
    <name type="scientific">Coccomyxa viridis</name>
    <dbReference type="NCBI Taxonomy" id="1274662"/>
    <lineage>
        <taxon>Eukaryota</taxon>
        <taxon>Viridiplantae</taxon>
        <taxon>Chlorophyta</taxon>
        <taxon>core chlorophytes</taxon>
        <taxon>Trebouxiophyceae</taxon>
        <taxon>Trebouxiophyceae incertae sedis</taxon>
        <taxon>Coccomyxaceae</taxon>
        <taxon>Coccomyxa</taxon>
    </lineage>
</organism>
<feature type="compositionally biased region" description="Polar residues" evidence="8">
    <location>
        <begin position="785"/>
        <end position="797"/>
    </location>
</feature>
<feature type="region of interest" description="Disordered" evidence="8">
    <location>
        <begin position="1182"/>
        <end position="1213"/>
    </location>
</feature>
<dbReference type="GO" id="GO:0016592">
    <property type="term" value="C:mediator complex"/>
    <property type="evidence" value="ECO:0007669"/>
    <property type="project" value="UniProtKB-UniRule"/>
</dbReference>
<evidence type="ECO:0000256" key="1">
    <source>
        <dbReference type="ARBA" id="ARBA00004123"/>
    </source>
</evidence>
<keyword evidence="5 7" id="KW-0804">Transcription</keyword>
<accession>A0AAV1IHM7</accession>
<feature type="region of interest" description="Disordered" evidence="8">
    <location>
        <begin position="1084"/>
        <end position="1153"/>
    </location>
</feature>
<keyword evidence="6 7" id="KW-0539">Nucleus</keyword>
<dbReference type="InterPro" id="IPR013947">
    <property type="entry name" value="Mediator_Med14"/>
</dbReference>
<dbReference type="EMBL" id="CAUYUE010000015">
    <property type="protein sequence ID" value="CAK0786841.1"/>
    <property type="molecule type" value="Genomic_DNA"/>
</dbReference>
<evidence type="ECO:0000256" key="5">
    <source>
        <dbReference type="ARBA" id="ARBA00023163"/>
    </source>
</evidence>
<evidence type="ECO:0000256" key="2">
    <source>
        <dbReference type="ARBA" id="ARBA00007813"/>
    </source>
</evidence>
<evidence type="ECO:0000256" key="7">
    <source>
        <dbReference type="RuleBase" id="RU365082"/>
    </source>
</evidence>
<dbReference type="PANTHER" id="PTHR12809">
    <property type="entry name" value="MEDIATOR COMPLEX SUBUNIT"/>
    <property type="match status" value="1"/>
</dbReference>
<dbReference type="PANTHER" id="PTHR12809:SF2">
    <property type="entry name" value="MEDIATOR OF RNA POLYMERASE II TRANSCRIPTION SUBUNIT 14"/>
    <property type="match status" value="1"/>
</dbReference>
<dbReference type="Proteomes" id="UP001314263">
    <property type="component" value="Unassembled WGS sequence"/>
</dbReference>
<evidence type="ECO:0000313" key="11">
    <source>
        <dbReference type="Proteomes" id="UP001314263"/>
    </source>
</evidence>
<comment type="function">
    <text evidence="7">Component of the Mediator complex, a coactivator involved in the regulated transcription of nearly all RNA polymerase II-dependent genes. Mediator functions as a bridge to convey information from gene-specific regulatory proteins to the basal RNA polymerase II transcription machinery. Mediator is recruited to promoters by direct interactions with regulatory proteins and serves as a scaffold for the assembly of a functional preinitiation complex with RNA polymerase II and the general transcription factors.</text>
</comment>
<evidence type="ECO:0000256" key="3">
    <source>
        <dbReference type="ARBA" id="ARBA00023015"/>
    </source>
</evidence>
<dbReference type="Pfam" id="PF08638">
    <property type="entry name" value="Med14"/>
    <property type="match status" value="1"/>
</dbReference>
<comment type="similarity">
    <text evidence="2 7">Belongs to the Mediator complex subunit 14 family.</text>
</comment>